<feature type="region of interest" description="Disordered" evidence="7">
    <location>
        <begin position="1915"/>
        <end position="1949"/>
    </location>
</feature>
<keyword evidence="3" id="KW-0540">Nuclease</keyword>
<dbReference type="InterPro" id="IPR058846">
    <property type="entry name" value="PAS-like"/>
</dbReference>
<evidence type="ECO:0000259" key="8">
    <source>
        <dbReference type="PROSITE" id="PS50109"/>
    </source>
</evidence>
<dbReference type="PROSITE" id="PS50110">
    <property type="entry name" value="RESPONSE_REGULATORY"/>
    <property type="match status" value="1"/>
</dbReference>
<accession>A0A8H4RQZ2</accession>
<keyword evidence="2 6" id="KW-0597">Phosphoprotein</keyword>
<feature type="compositionally biased region" description="Basic and acidic residues" evidence="7">
    <location>
        <begin position="561"/>
        <end position="575"/>
    </location>
</feature>
<dbReference type="PRINTS" id="PR00344">
    <property type="entry name" value="BCTRLSENSOR"/>
</dbReference>
<dbReference type="InterPro" id="IPR003594">
    <property type="entry name" value="HATPase_dom"/>
</dbReference>
<protein>
    <submittedName>
        <fullName evidence="10">Uncharacterized protein</fullName>
    </submittedName>
</protein>
<dbReference type="CDD" id="cd00130">
    <property type="entry name" value="PAS"/>
    <property type="match status" value="1"/>
</dbReference>
<dbReference type="GO" id="GO:0046872">
    <property type="term" value="F:metal ion binding"/>
    <property type="evidence" value="ECO:0007669"/>
    <property type="project" value="UniProtKB-KW"/>
</dbReference>
<evidence type="ECO:0000259" key="9">
    <source>
        <dbReference type="PROSITE" id="PS50110"/>
    </source>
</evidence>
<dbReference type="Pfam" id="PF00512">
    <property type="entry name" value="HisKA"/>
    <property type="match status" value="1"/>
</dbReference>
<dbReference type="PANTHER" id="PTHR10060:SF15">
    <property type="entry name" value="DEOXYRIBONUCLEASE TATDN1"/>
    <property type="match status" value="1"/>
</dbReference>
<name>A0A8H4RQZ2_9HELO</name>
<dbReference type="Pfam" id="PF01026">
    <property type="entry name" value="TatD_DNase"/>
    <property type="match status" value="1"/>
</dbReference>
<feature type="compositionally biased region" description="Polar residues" evidence="7">
    <location>
        <begin position="538"/>
        <end position="556"/>
    </location>
</feature>
<evidence type="ECO:0000256" key="5">
    <source>
        <dbReference type="ARBA" id="ARBA00022801"/>
    </source>
</evidence>
<organism evidence="10 11">
    <name type="scientific">Cudoniella acicularis</name>
    <dbReference type="NCBI Taxonomy" id="354080"/>
    <lineage>
        <taxon>Eukaryota</taxon>
        <taxon>Fungi</taxon>
        <taxon>Dikarya</taxon>
        <taxon>Ascomycota</taxon>
        <taxon>Pezizomycotina</taxon>
        <taxon>Leotiomycetes</taxon>
        <taxon>Helotiales</taxon>
        <taxon>Tricladiaceae</taxon>
        <taxon>Cudoniella</taxon>
    </lineage>
</organism>
<dbReference type="EMBL" id="JAAMPI010000261">
    <property type="protein sequence ID" value="KAF4633426.1"/>
    <property type="molecule type" value="Genomic_DNA"/>
</dbReference>
<feature type="compositionally biased region" description="Low complexity" evidence="7">
    <location>
        <begin position="1935"/>
        <end position="1949"/>
    </location>
</feature>
<dbReference type="Gene3D" id="3.20.20.140">
    <property type="entry name" value="Metal-dependent hydrolases"/>
    <property type="match status" value="1"/>
</dbReference>
<feature type="region of interest" description="Disordered" evidence="7">
    <location>
        <begin position="741"/>
        <end position="779"/>
    </location>
</feature>
<evidence type="ECO:0000256" key="7">
    <source>
        <dbReference type="SAM" id="MobiDB-lite"/>
    </source>
</evidence>
<evidence type="ECO:0000256" key="6">
    <source>
        <dbReference type="PROSITE-ProRule" id="PRU00169"/>
    </source>
</evidence>
<evidence type="ECO:0000256" key="3">
    <source>
        <dbReference type="ARBA" id="ARBA00022722"/>
    </source>
</evidence>
<dbReference type="PROSITE" id="PS50109">
    <property type="entry name" value="HIS_KIN"/>
    <property type="match status" value="1"/>
</dbReference>
<feature type="domain" description="Response regulatory" evidence="9">
    <location>
        <begin position="1957"/>
        <end position="2088"/>
    </location>
</feature>
<feature type="domain" description="Histidine kinase" evidence="8">
    <location>
        <begin position="1608"/>
        <end position="1883"/>
    </location>
</feature>
<dbReference type="Pfam" id="PF02518">
    <property type="entry name" value="HATPase_c"/>
    <property type="match status" value="1"/>
</dbReference>
<feature type="compositionally biased region" description="Low complexity" evidence="7">
    <location>
        <begin position="524"/>
        <end position="537"/>
    </location>
</feature>
<feature type="region of interest" description="Disordered" evidence="7">
    <location>
        <begin position="433"/>
        <end position="505"/>
    </location>
</feature>
<dbReference type="SMART" id="SM00387">
    <property type="entry name" value="HATPase_c"/>
    <property type="match status" value="1"/>
</dbReference>
<dbReference type="OrthoDB" id="60033at2759"/>
<dbReference type="GO" id="GO:0005829">
    <property type="term" value="C:cytosol"/>
    <property type="evidence" value="ECO:0007669"/>
    <property type="project" value="TreeGrafter"/>
</dbReference>
<dbReference type="GO" id="GO:0000155">
    <property type="term" value="F:phosphorelay sensor kinase activity"/>
    <property type="evidence" value="ECO:0007669"/>
    <property type="project" value="InterPro"/>
</dbReference>
<feature type="region of interest" description="Disordered" evidence="7">
    <location>
        <begin position="2093"/>
        <end position="2116"/>
    </location>
</feature>
<dbReference type="InterPro" id="IPR003661">
    <property type="entry name" value="HisK_dim/P_dom"/>
</dbReference>
<dbReference type="PANTHER" id="PTHR10060">
    <property type="entry name" value="TATD FAMILY DEOXYRIBONUCLEASE"/>
    <property type="match status" value="1"/>
</dbReference>
<keyword evidence="11" id="KW-1185">Reference proteome</keyword>
<dbReference type="Proteomes" id="UP000566819">
    <property type="component" value="Unassembled WGS sequence"/>
</dbReference>
<dbReference type="InterPro" id="IPR001789">
    <property type="entry name" value="Sig_transdc_resp-reg_receiver"/>
</dbReference>
<dbReference type="SUPFAM" id="SSF55874">
    <property type="entry name" value="ATPase domain of HSP90 chaperone/DNA topoisomerase II/histidine kinase"/>
    <property type="match status" value="1"/>
</dbReference>
<dbReference type="InterPro" id="IPR050891">
    <property type="entry name" value="TatD-type_Hydrolase"/>
</dbReference>
<dbReference type="SMART" id="SM00448">
    <property type="entry name" value="REC"/>
    <property type="match status" value="1"/>
</dbReference>
<dbReference type="CDD" id="cd17546">
    <property type="entry name" value="REC_hyHK_CKI1_RcsC-like"/>
    <property type="match status" value="1"/>
</dbReference>
<dbReference type="InterPro" id="IPR013767">
    <property type="entry name" value="PAS_fold"/>
</dbReference>
<feature type="compositionally biased region" description="Low complexity" evidence="7">
    <location>
        <begin position="9"/>
        <end position="35"/>
    </location>
</feature>
<dbReference type="InterPro" id="IPR011006">
    <property type="entry name" value="CheY-like_superfamily"/>
</dbReference>
<feature type="compositionally biased region" description="Polar residues" evidence="7">
    <location>
        <begin position="742"/>
        <end position="768"/>
    </location>
</feature>
<dbReference type="NCBIfam" id="TIGR00229">
    <property type="entry name" value="sensory_box"/>
    <property type="match status" value="1"/>
</dbReference>
<dbReference type="GO" id="GO:0006355">
    <property type="term" value="P:regulation of DNA-templated transcription"/>
    <property type="evidence" value="ECO:0007669"/>
    <property type="project" value="InterPro"/>
</dbReference>
<dbReference type="InterPro" id="IPR036097">
    <property type="entry name" value="HisK_dim/P_sf"/>
</dbReference>
<dbReference type="Pfam" id="PF00989">
    <property type="entry name" value="PAS"/>
    <property type="match status" value="1"/>
</dbReference>
<dbReference type="InterPro" id="IPR005467">
    <property type="entry name" value="His_kinase_dom"/>
</dbReference>
<dbReference type="CDD" id="cd00082">
    <property type="entry name" value="HisKA"/>
    <property type="match status" value="1"/>
</dbReference>
<feature type="region of interest" description="Disordered" evidence="7">
    <location>
        <begin position="901"/>
        <end position="933"/>
    </location>
</feature>
<dbReference type="InterPro" id="IPR036890">
    <property type="entry name" value="HATPase_C_sf"/>
</dbReference>
<sequence length="2129" mass="234495">MGRVAYPNSAESSRSAPPSRQFQRQLSSPSNLPSKKSMNRLFHFSQLPRSSPTALISLLRYPPPIRTLTMSATSPPAAAQNGDVYKPRYIDIGINLTDPVYSGLYHGTQRHPSDLSAVVARAQAAGCKKLIVTGSNLKESKRAVELSKTYDGIIFNTIGVHPCSCQQFVSHKPNAENMLSELKTLALEAAASDHCVAFGEIGLDYDRLTLCPKDIQLEYFAKQLEIAVEVNLPLFLHSRAAHTDFMRLLSGVEDRLPKRGVVHSFTGTKEEMLELVEHGWYIGVNGCSLKTDENVEVVKAIPLEKIMLETDGPWCEMRASHAGSSFLEGWKEEWKWVKKEKWVEGSLVKGRNEPCAIGKVAWALAGIKGVSVKEVAEKAWGNTVGVFDLGESISIYTPRGHPHRQAPPSTIDRDERSSNTSAVAIAVFSCDEQRHEKAANREAANRIEPVPVPAPASPPRSPPTPPLTAAVGCTPPPPPPPRGRARIGDRNSAPKRSTPSHLTFMKLEPKSIFNVSKGLWHPINPRASNPSRNSSFSLPTSNSAITSNPLSSSPPNAINDGTKEGVEFEVKKEGIIGDTGTEPSSTKGDITLHSASAGGAESPTENRRKSNASIQEPVATPLTETAIFRKPDVPLGQSPTHASKHPRTEDNGTQAVSALERPLKRNRPKLRSRHTLDPKSFQAATSSPSVGSPPSPLFFSHNPRQRPLLPPTFPSSDAAAEMLNKARDEAGGVTTLKLARGSVTNAASPPRSTITPGSWASFERNSIPRSPDHRGESPGMQILSSVGIVELLEQDERPTFIIDVANPVNFNPGGSLQIIFANASLRAYEAILEMVTGRDALDSPGIVNDFPEFKAWALSFVRNNESLDVCLPSFVYGGLTWTCSTLRKRLRLISGSGNGIATGGGSSSSNGAASHTSALSERNRGHSLTTIARSPLAQSTEASDYFGDALLVPDSSANITPHQSSPMNLDDLSPLRQATIASQSRPLTREVMASRFPSHLENSSFDWTRLPMSAALPKHIQFARSIDWASTPLGPIENWSFDLRAMCNLVMGSPHPAAMYWGDEYVAIYNEAYIMLAGQKHPQLMKVDGNTKSFEAHSDKFRTKNVLLNPYTCYVGMVINTVWKLLQEWSQMRTSSKAETLTKEQGQSYKTAWAEIWDEIEEVFANAKQSGQSTMKDDDCLFIRRNGYLEESYFSWSIVPLVGEDGSVVGLYNPAFEKTRRKIAERRMLTLREIGDRTAAAREVKSFWSQILLQQTRPSKKYTDRKPEYDVPFVFLYSVNDEQDSDMSSIHSGSLAAVPQCVLEGMLGVPEGHKAAVSPLDLKTGDEGFAPYLRESMKTDKPVLLTVEDGTLSSDLIAGLEWRGFGDPCRAAVVCPIHPTTGESILGFLVMGINPRRPYDDDYSLFIQLVSRQLATSMASVVLFEEEIRRGQRAARLAALDRQELSKQLDLRTQEKVESETKFTRMAEFAPVGMFIANSNGQITYSNDTWWEISRHPRSSNSADTWMDSIRDEDREQVKDIWKTLVDSKTAVTHEFRFKTPWQDRNGNLGDTWVLMSAYPEKDGNGNLKSVFGSITNISSQKSAEDFQKRRTAEAIELKRQQENFIDMTSHEMRNPLSAILQCSDEISTSLTEYRSGEESATVSESLRDLMDSSIDAAQTIALCAQHQKRIVDDILTLSKLDSALLIVTPVKVHPVEVVQRALKMFEGELDTNDIAMEFRIEKSYLDLQVESVKLDPSRLLQVLINLTTNAIKFTHAQEKRTIIVSIGASTERPDGSESGVVYFPSRSNRKDLMTDDAEWGTGDNIFLHFSVQDTGRGLDEKEKTLLFQRFRQASPRTHVQYGGSGLGLFISRELTELQGGEIGVASERGVGSTFAFYVKARKVESNDGDSPVGEKMNSLRRHSLNSAFILESRRNSSGKHLQRSNTTGQRRRTSSITTTSESTASSSPSLDFSKVRVLIVEDNLVNQRVLQKQLKNIGFMTEVANHGGEALDILKTSRFWAGREEDGVDLALILMDLEMPVMDGLTAARKIRDFEANKTIVKHVPIIAVTANARLEQIETAMSAGIDDVVSKPFRIRELIPKIEELIKKSNAASALPTPTSTETDTEAGTVDPPIAVGSDNKIVFTTS</sequence>
<keyword evidence="5" id="KW-0378">Hydrolase</keyword>
<reference evidence="10 11" key="1">
    <citation type="submission" date="2020-03" db="EMBL/GenBank/DDBJ databases">
        <title>Draft Genome Sequence of Cudoniella acicularis.</title>
        <authorList>
            <person name="Buettner E."/>
            <person name="Kellner H."/>
        </authorList>
    </citation>
    <scope>NUCLEOTIDE SEQUENCE [LARGE SCALE GENOMIC DNA]</scope>
    <source>
        <strain evidence="10 11">DSM 108380</strain>
    </source>
</reference>
<dbReference type="InterPro" id="IPR032466">
    <property type="entry name" value="Metal_Hydrolase"/>
</dbReference>
<feature type="region of interest" description="Disordered" evidence="7">
    <location>
        <begin position="524"/>
        <end position="716"/>
    </location>
</feature>
<dbReference type="SMART" id="SM00388">
    <property type="entry name" value="HisKA"/>
    <property type="match status" value="1"/>
</dbReference>
<dbReference type="SUPFAM" id="SSF55785">
    <property type="entry name" value="PYP-like sensor domain (PAS domain)"/>
    <property type="match status" value="1"/>
</dbReference>
<dbReference type="SUPFAM" id="SSF52172">
    <property type="entry name" value="CheY-like"/>
    <property type="match status" value="1"/>
</dbReference>
<feature type="compositionally biased region" description="Pro residues" evidence="7">
    <location>
        <begin position="450"/>
        <end position="466"/>
    </location>
</feature>
<dbReference type="InterPro" id="IPR000014">
    <property type="entry name" value="PAS"/>
</dbReference>
<evidence type="ECO:0000313" key="10">
    <source>
        <dbReference type="EMBL" id="KAF4633426.1"/>
    </source>
</evidence>
<comment type="similarity">
    <text evidence="1">Belongs to the metallo-dependent hydrolases superfamily. TatD-type hydrolase family.</text>
</comment>
<dbReference type="Gene3D" id="1.10.287.130">
    <property type="match status" value="1"/>
</dbReference>
<dbReference type="InterPro" id="IPR018228">
    <property type="entry name" value="DNase_TatD-rel_CS"/>
</dbReference>
<dbReference type="Gene3D" id="3.40.50.2300">
    <property type="match status" value="1"/>
</dbReference>
<feature type="region of interest" description="Disordered" evidence="7">
    <location>
        <begin position="397"/>
        <end position="418"/>
    </location>
</feature>
<evidence type="ECO:0000256" key="2">
    <source>
        <dbReference type="ARBA" id="ARBA00022553"/>
    </source>
</evidence>
<dbReference type="Gene3D" id="3.30.450.20">
    <property type="entry name" value="PAS domain"/>
    <property type="match status" value="2"/>
</dbReference>
<feature type="region of interest" description="Disordered" evidence="7">
    <location>
        <begin position="1"/>
        <end position="35"/>
    </location>
</feature>
<dbReference type="Pfam" id="PF26131">
    <property type="entry name" value="PAS-like"/>
    <property type="match status" value="1"/>
</dbReference>
<dbReference type="InterPro" id="IPR035965">
    <property type="entry name" value="PAS-like_dom_sf"/>
</dbReference>
<dbReference type="InterPro" id="IPR001130">
    <property type="entry name" value="TatD-like"/>
</dbReference>
<feature type="compositionally biased region" description="Basic residues" evidence="7">
    <location>
        <begin position="664"/>
        <end position="673"/>
    </location>
</feature>
<feature type="modified residue" description="4-aspartylphosphate" evidence="6">
    <location>
        <position position="2017"/>
    </location>
</feature>
<dbReference type="SUPFAM" id="SSF47384">
    <property type="entry name" value="Homodimeric domain of signal transducing histidine kinase"/>
    <property type="match status" value="1"/>
</dbReference>
<dbReference type="PROSITE" id="PS01091">
    <property type="entry name" value="TATD_3"/>
    <property type="match status" value="1"/>
</dbReference>
<keyword evidence="4" id="KW-0479">Metal-binding</keyword>
<feature type="compositionally biased region" description="Low complexity" evidence="7">
    <location>
        <begin position="907"/>
        <end position="918"/>
    </location>
</feature>
<proteinExistence type="inferred from homology"/>
<dbReference type="GO" id="GO:0008296">
    <property type="term" value="F:3'-5'-DNA exonuclease activity"/>
    <property type="evidence" value="ECO:0007669"/>
    <property type="project" value="TreeGrafter"/>
</dbReference>
<evidence type="ECO:0000313" key="11">
    <source>
        <dbReference type="Proteomes" id="UP000566819"/>
    </source>
</evidence>
<feature type="compositionally biased region" description="Basic and acidic residues" evidence="7">
    <location>
        <begin position="433"/>
        <end position="445"/>
    </location>
</feature>
<dbReference type="Gene3D" id="3.30.565.10">
    <property type="entry name" value="Histidine kinase-like ATPase, C-terminal domain"/>
    <property type="match status" value="1"/>
</dbReference>
<dbReference type="InterPro" id="IPR004358">
    <property type="entry name" value="Sig_transdc_His_kin-like_C"/>
</dbReference>
<comment type="caution">
    <text evidence="10">The sequence shown here is derived from an EMBL/GenBank/DDBJ whole genome shotgun (WGS) entry which is preliminary data.</text>
</comment>
<dbReference type="Pfam" id="PF00072">
    <property type="entry name" value="Response_reg"/>
    <property type="match status" value="1"/>
</dbReference>
<evidence type="ECO:0000256" key="1">
    <source>
        <dbReference type="ARBA" id="ARBA00009275"/>
    </source>
</evidence>
<dbReference type="CDD" id="cd01310">
    <property type="entry name" value="TatD_DNAse"/>
    <property type="match status" value="1"/>
</dbReference>
<feature type="compositionally biased region" description="Polar residues" evidence="7">
    <location>
        <begin position="2093"/>
        <end position="2104"/>
    </location>
</feature>
<gene>
    <name evidence="10" type="ORF">G7Y89_g4690</name>
</gene>
<dbReference type="SUPFAM" id="SSF51556">
    <property type="entry name" value="Metallo-dependent hydrolases"/>
    <property type="match status" value="1"/>
</dbReference>
<evidence type="ECO:0000256" key="4">
    <source>
        <dbReference type="ARBA" id="ARBA00022723"/>
    </source>
</evidence>